<feature type="transmembrane region" description="Helical" evidence="9">
    <location>
        <begin position="211"/>
        <end position="232"/>
    </location>
</feature>
<accession>H5UTP2</accession>
<sequence length="614" mass="66088">MAGAYPHGIHPVLVPGVSVDEQRYDYRTDKVVVRLVAASILAFVTWGVLDPQGLSRGSEAAIVWVTTYFGWFFSGLAAVVLFSLLFIGFSRYGTIPLGLDGEEPEFSTVSWVSMLFAAGMGIGLLFFGPYEPMQYYLEPAPGTADPETRRAMHQALVQTVFHWGPQAWAMYALVGATVAYGAYRRGRTVLMSSIFEPLIGRRGAQGLPGRLIDVFAIIATLFGTAAALGIGALQIGRGLQVVTGIGRVGNGMLIAIVAFLTVAFVASAVSGIDRGIRYLSNINMTVAVLTAFFVFVAGPTLFLANLTPSVVADYLGQTLGLIAYSASYGEKEAAFLRTWTIFYWAWWVSWSPFVGMFVAKISRGRTLREFVTVVIIVPSLVCLLSFCVYGGTSMWMQESGAADVASAPNAQDALFILLDALPFAQVTPFVVLFMLTVFFVTSADSASVVMGSLSQRGRPHPSAGIVVLLGLFLSAIAVVMILAGGQEALTGMQNLIVVSALPFAVAMVAMMVAFALDLRTDPVVLRRAYADKAVGLAVREGVRRYGDRFVLAVAVAPEGAGAGDDIDSDTRAMTEWYQRRDEHGDPVDYDYEAGRYLDGPVEDEERDDTAPTDA</sequence>
<reference evidence="10 11" key="1">
    <citation type="submission" date="2012-02" db="EMBL/GenBank/DDBJ databases">
        <title>Whole genome shotgun sequence of Mobilicoccus pelagius NBRC 104925.</title>
        <authorList>
            <person name="Yoshida Y."/>
            <person name="Hosoyama A."/>
            <person name="Tsuchikane K."/>
            <person name="Katsumata H."/>
            <person name="Yamazaki S."/>
            <person name="Fujita N."/>
        </authorList>
    </citation>
    <scope>NUCLEOTIDE SEQUENCE [LARGE SCALE GENOMIC DNA]</scope>
    <source>
        <strain evidence="10 11">NBRC 104925</strain>
    </source>
</reference>
<dbReference type="EMBL" id="BAFE01000073">
    <property type="protein sequence ID" value="GAB49100.1"/>
    <property type="molecule type" value="Genomic_DNA"/>
</dbReference>
<dbReference type="eggNOG" id="COG1292">
    <property type="taxonomic scope" value="Bacteria"/>
</dbReference>
<evidence type="ECO:0000256" key="4">
    <source>
        <dbReference type="ARBA" id="ARBA00022475"/>
    </source>
</evidence>
<keyword evidence="11" id="KW-1185">Reference proteome</keyword>
<comment type="caution">
    <text evidence="10">The sequence shown here is derived from an EMBL/GenBank/DDBJ whole genome shotgun (WGS) entry which is preliminary data.</text>
</comment>
<organism evidence="10 11">
    <name type="scientific">Mobilicoccus pelagius NBRC 104925</name>
    <dbReference type="NCBI Taxonomy" id="1089455"/>
    <lineage>
        <taxon>Bacteria</taxon>
        <taxon>Bacillati</taxon>
        <taxon>Actinomycetota</taxon>
        <taxon>Actinomycetes</taxon>
        <taxon>Micrococcales</taxon>
        <taxon>Dermatophilaceae</taxon>
        <taxon>Mobilicoccus</taxon>
    </lineage>
</organism>
<dbReference type="PANTHER" id="PTHR30047:SF7">
    <property type="entry name" value="HIGH-AFFINITY CHOLINE TRANSPORT PROTEIN"/>
    <property type="match status" value="1"/>
</dbReference>
<dbReference type="PANTHER" id="PTHR30047">
    <property type="entry name" value="HIGH-AFFINITY CHOLINE TRANSPORT PROTEIN-RELATED"/>
    <property type="match status" value="1"/>
</dbReference>
<keyword evidence="5 9" id="KW-0812">Transmembrane</keyword>
<feature type="transmembrane region" description="Helical" evidence="9">
    <location>
        <begin position="463"/>
        <end position="483"/>
    </location>
</feature>
<name>H5UTP2_9MICO</name>
<keyword evidence="4" id="KW-1003">Cell membrane</keyword>
<dbReference type="GO" id="GO:0022857">
    <property type="term" value="F:transmembrane transporter activity"/>
    <property type="evidence" value="ECO:0007669"/>
    <property type="project" value="InterPro"/>
</dbReference>
<feature type="transmembrane region" description="Helical" evidence="9">
    <location>
        <begin position="61"/>
        <end position="87"/>
    </location>
</feature>
<comment type="subcellular location">
    <subcellularLocation>
        <location evidence="1">Cell membrane</location>
        <topology evidence="1">Multi-pass membrane protein</topology>
    </subcellularLocation>
</comment>
<feature type="transmembrane region" description="Helical" evidence="9">
    <location>
        <begin position="429"/>
        <end position="451"/>
    </location>
</feature>
<evidence type="ECO:0000256" key="9">
    <source>
        <dbReference type="SAM" id="Phobius"/>
    </source>
</evidence>
<evidence type="ECO:0000256" key="2">
    <source>
        <dbReference type="ARBA" id="ARBA00005658"/>
    </source>
</evidence>
<dbReference type="Pfam" id="PF02028">
    <property type="entry name" value="BCCT"/>
    <property type="match status" value="1"/>
</dbReference>
<evidence type="ECO:0000256" key="7">
    <source>
        <dbReference type="ARBA" id="ARBA00023136"/>
    </source>
</evidence>
<feature type="transmembrane region" description="Helical" evidence="9">
    <location>
        <begin position="252"/>
        <end position="272"/>
    </location>
</feature>
<evidence type="ECO:0000256" key="3">
    <source>
        <dbReference type="ARBA" id="ARBA00022448"/>
    </source>
</evidence>
<feature type="transmembrane region" description="Helical" evidence="9">
    <location>
        <begin position="370"/>
        <end position="391"/>
    </location>
</feature>
<keyword evidence="7 9" id="KW-0472">Membrane</keyword>
<evidence type="ECO:0000313" key="10">
    <source>
        <dbReference type="EMBL" id="GAB49100.1"/>
    </source>
</evidence>
<feature type="transmembrane region" description="Helical" evidence="9">
    <location>
        <begin position="166"/>
        <end position="183"/>
    </location>
</feature>
<keyword evidence="6 9" id="KW-1133">Transmembrane helix</keyword>
<comment type="similarity">
    <text evidence="2">Belongs to the BCCT transporter (TC 2.A.15) family.</text>
</comment>
<feature type="transmembrane region" description="Helical" evidence="9">
    <location>
        <begin position="31"/>
        <end position="49"/>
    </location>
</feature>
<feature type="region of interest" description="Disordered" evidence="8">
    <location>
        <begin position="577"/>
        <end position="614"/>
    </location>
</feature>
<feature type="compositionally biased region" description="Basic and acidic residues" evidence="8">
    <location>
        <begin position="577"/>
        <end position="586"/>
    </location>
</feature>
<evidence type="ECO:0000256" key="6">
    <source>
        <dbReference type="ARBA" id="ARBA00022989"/>
    </source>
</evidence>
<protein>
    <submittedName>
        <fullName evidence="10">Glycine betaine transporter</fullName>
    </submittedName>
</protein>
<evidence type="ECO:0000256" key="5">
    <source>
        <dbReference type="ARBA" id="ARBA00022692"/>
    </source>
</evidence>
<dbReference type="NCBIfam" id="TIGR00842">
    <property type="entry name" value="bcct"/>
    <property type="match status" value="1"/>
</dbReference>
<proteinExistence type="inferred from homology"/>
<keyword evidence="3" id="KW-0813">Transport</keyword>
<feature type="transmembrane region" description="Helical" evidence="9">
    <location>
        <begin position="284"/>
        <end position="304"/>
    </location>
</feature>
<gene>
    <name evidence="10" type="primary">betP</name>
    <name evidence="10" type="ORF">MOPEL_096_01080</name>
</gene>
<dbReference type="Proteomes" id="UP000004367">
    <property type="component" value="Unassembled WGS sequence"/>
</dbReference>
<dbReference type="AlphaFoldDB" id="H5UTP2"/>
<dbReference type="GO" id="GO:0005886">
    <property type="term" value="C:plasma membrane"/>
    <property type="evidence" value="ECO:0007669"/>
    <property type="project" value="UniProtKB-SubCell"/>
</dbReference>
<feature type="transmembrane region" description="Helical" evidence="9">
    <location>
        <begin position="108"/>
        <end position="127"/>
    </location>
</feature>
<evidence type="ECO:0000256" key="1">
    <source>
        <dbReference type="ARBA" id="ARBA00004651"/>
    </source>
</evidence>
<dbReference type="InterPro" id="IPR000060">
    <property type="entry name" value="BCCT_transptr"/>
</dbReference>
<feature type="transmembrane region" description="Helical" evidence="9">
    <location>
        <begin position="495"/>
        <end position="516"/>
    </location>
</feature>
<feature type="transmembrane region" description="Helical" evidence="9">
    <location>
        <begin position="341"/>
        <end position="358"/>
    </location>
</feature>
<evidence type="ECO:0000313" key="11">
    <source>
        <dbReference type="Proteomes" id="UP000004367"/>
    </source>
</evidence>
<evidence type="ECO:0000256" key="8">
    <source>
        <dbReference type="SAM" id="MobiDB-lite"/>
    </source>
</evidence>